<evidence type="ECO:0000256" key="5">
    <source>
        <dbReference type="ARBA" id="ARBA00022801"/>
    </source>
</evidence>
<keyword evidence="3 12" id="KW-0479">Metal-binding</keyword>
<evidence type="ECO:0000256" key="8">
    <source>
        <dbReference type="ARBA" id="ARBA00022840"/>
    </source>
</evidence>
<dbReference type="EC" id="5.6.2.4" evidence="12"/>
<keyword evidence="7 12" id="KW-0862">Zinc</keyword>
<dbReference type="EMBL" id="JABZMK010000001">
    <property type="protein sequence ID" value="MBF1128439.1"/>
    <property type="molecule type" value="Genomic_DNA"/>
</dbReference>
<gene>
    <name evidence="12 15" type="primary">priA</name>
    <name evidence="15" type="ORF">HXL70_00070</name>
</gene>
<comment type="cofactor">
    <cofactor evidence="12">
        <name>Zn(2+)</name>
        <dbReference type="ChEBI" id="CHEBI:29105"/>
    </cofactor>
    <text evidence="12">Binds 2 zinc ions per subunit.</text>
</comment>
<dbReference type="SMART" id="SM00490">
    <property type="entry name" value="HELICc"/>
    <property type="match status" value="1"/>
</dbReference>
<keyword evidence="1 12" id="KW-0639">Primosome</keyword>
<feature type="domain" description="Helicase C-terminal" evidence="14">
    <location>
        <begin position="538"/>
        <end position="692"/>
    </location>
</feature>
<proteinExistence type="inferred from homology"/>
<dbReference type="InterPro" id="IPR027417">
    <property type="entry name" value="P-loop_NTPase"/>
</dbReference>
<evidence type="ECO:0000256" key="4">
    <source>
        <dbReference type="ARBA" id="ARBA00022741"/>
    </source>
</evidence>
<evidence type="ECO:0000313" key="15">
    <source>
        <dbReference type="EMBL" id="MBF1128439.1"/>
    </source>
</evidence>
<dbReference type="GO" id="GO:0016787">
    <property type="term" value="F:hydrolase activity"/>
    <property type="evidence" value="ECO:0007669"/>
    <property type="project" value="UniProtKB-KW"/>
</dbReference>
<dbReference type="InterPro" id="IPR040498">
    <property type="entry name" value="PriA_CRR"/>
</dbReference>
<feature type="binding site" evidence="12">
    <location>
        <position position="503"/>
    </location>
    <ligand>
        <name>Zn(2+)</name>
        <dbReference type="ChEBI" id="CHEBI:29105"/>
        <label>1</label>
    </ligand>
</feature>
<dbReference type="Pfam" id="PF00270">
    <property type="entry name" value="DEAD"/>
    <property type="match status" value="1"/>
</dbReference>
<dbReference type="HAMAP" id="MF_00983">
    <property type="entry name" value="PriA"/>
    <property type="match status" value="1"/>
</dbReference>
<comment type="catalytic activity">
    <reaction evidence="11 12">
        <text>ATP + H2O = ADP + phosphate + H(+)</text>
        <dbReference type="Rhea" id="RHEA:13065"/>
        <dbReference type="ChEBI" id="CHEBI:15377"/>
        <dbReference type="ChEBI" id="CHEBI:15378"/>
        <dbReference type="ChEBI" id="CHEBI:30616"/>
        <dbReference type="ChEBI" id="CHEBI:43474"/>
        <dbReference type="ChEBI" id="CHEBI:456216"/>
        <dbReference type="EC" id="5.6.2.4"/>
    </reaction>
</comment>
<feature type="binding site" evidence="12">
    <location>
        <position position="546"/>
    </location>
    <ligand>
        <name>Zn(2+)</name>
        <dbReference type="ChEBI" id="CHEBI:29105"/>
        <label>1</label>
    </ligand>
</feature>
<dbReference type="SMART" id="SM00487">
    <property type="entry name" value="DEXDc"/>
    <property type="match status" value="1"/>
</dbReference>
<keyword evidence="10 12" id="KW-0413">Isomerase</keyword>
<feature type="binding site" evidence="12">
    <location>
        <position position="515"/>
    </location>
    <ligand>
        <name>Zn(2+)</name>
        <dbReference type="ChEBI" id="CHEBI:29105"/>
        <label>2</label>
    </ligand>
</feature>
<keyword evidence="4 12" id="KW-0547">Nucleotide-binding</keyword>
<dbReference type="GO" id="GO:0006269">
    <property type="term" value="P:DNA replication, synthesis of primer"/>
    <property type="evidence" value="ECO:0007669"/>
    <property type="project" value="UniProtKB-KW"/>
</dbReference>
<feature type="binding site" evidence="12">
    <location>
        <position position="530"/>
    </location>
    <ligand>
        <name>Zn(2+)</name>
        <dbReference type="ChEBI" id="CHEBI:29105"/>
        <label>2</label>
    </ligand>
</feature>
<evidence type="ECO:0000256" key="11">
    <source>
        <dbReference type="ARBA" id="ARBA00048988"/>
    </source>
</evidence>
<dbReference type="GO" id="GO:0043138">
    <property type="term" value="F:3'-5' DNA helicase activity"/>
    <property type="evidence" value="ECO:0007669"/>
    <property type="project" value="UniProtKB-EC"/>
</dbReference>
<comment type="similarity">
    <text evidence="12">Belongs to the helicase family. PriA subfamily.</text>
</comment>
<dbReference type="FunFam" id="3.40.50.300:FF:000489">
    <property type="entry name" value="Primosome assembly protein PriA"/>
    <property type="match status" value="1"/>
</dbReference>
<evidence type="ECO:0000313" key="16">
    <source>
        <dbReference type="Proteomes" id="UP000757890"/>
    </source>
</evidence>
<accession>A0A930B6G7</accession>
<dbReference type="InterPro" id="IPR041222">
    <property type="entry name" value="PriA_3primeBD"/>
</dbReference>
<dbReference type="GO" id="GO:0006310">
    <property type="term" value="P:DNA recombination"/>
    <property type="evidence" value="ECO:0007669"/>
    <property type="project" value="InterPro"/>
</dbReference>
<dbReference type="GO" id="GO:0006270">
    <property type="term" value="P:DNA replication initiation"/>
    <property type="evidence" value="ECO:0007669"/>
    <property type="project" value="TreeGrafter"/>
</dbReference>
<dbReference type="PROSITE" id="PS51194">
    <property type="entry name" value="HELICASE_CTER"/>
    <property type="match status" value="1"/>
</dbReference>
<evidence type="ECO:0000259" key="13">
    <source>
        <dbReference type="PROSITE" id="PS51192"/>
    </source>
</evidence>
<feature type="binding site" evidence="12">
    <location>
        <position position="543"/>
    </location>
    <ligand>
        <name>Zn(2+)</name>
        <dbReference type="ChEBI" id="CHEBI:29105"/>
        <label>1</label>
    </ligand>
</feature>
<evidence type="ECO:0000256" key="1">
    <source>
        <dbReference type="ARBA" id="ARBA00022515"/>
    </source>
</evidence>
<dbReference type="InterPro" id="IPR011545">
    <property type="entry name" value="DEAD/DEAH_box_helicase_dom"/>
</dbReference>
<dbReference type="SUPFAM" id="SSF52540">
    <property type="entry name" value="P-loop containing nucleoside triphosphate hydrolases"/>
    <property type="match status" value="2"/>
</dbReference>
<dbReference type="InterPro" id="IPR042115">
    <property type="entry name" value="PriA_3primeBD_sf"/>
</dbReference>
<keyword evidence="9 12" id="KW-0238">DNA-binding</keyword>
<dbReference type="PANTHER" id="PTHR30580">
    <property type="entry name" value="PRIMOSOMAL PROTEIN N"/>
    <property type="match status" value="1"/>
</dbReference>
<evidence type="ECO:0000256" key="6">
    <source>
        <dbReference type="ARBA" id="ARBA00022806"/>
    </source>
</evidence>
<dbReference type="GO" id="GO:0003677">
    <property type="term" value="F:DNA binding"/>
    <property type="evidence" value="ECO:0007669"/>
    <property type="project" value="UniProtKB-UniRule"/>
</dbReference>
<dbReference type="Gene3D" id="3.40.1440.60">
    <property type="entry name" value="PriA, 3(prime) DNA-binding domain"/>
    <property type="match status" value="1"/>
</dbReference>
<evidence type="ECO:0000256" key="9">
    <source>
        <dbReference type="ARBA" id="ARBA00023125"/>
    </source>
</evidence>
<comment type="function">
    <text evidence="12">Initiates the restart of stalled replication forks, which reloads the replicative helicase on sites other than the origin of replication. Recognizes and binds to abandoned replication forks and remodels them to uncover a helicase loading site. Promotes assembly of the primosome at these replication forks.</text>
</comment>
<feature type="binding site" evidence="12">
    <location>
        <position position="506"/>
    </location>
    <ligand>
        <name>Zn(2+)</name>
        <dbReference type="ChEBI" id="CHEBI:29105"/>
        <label>1</label>
    </ligand>
</feature>
<dbReference type="CDD" id="cd17929">
    <property type="entry name" value="DEXHc_priA"/>
    <property type="match status" value="1"/>
</dbReference>
<dbReference type="Pfam" id="PF18074">
    <property type="entry name" value="PriA_C"/>
    <property type="match status" value="1"/>
</dbReference>
<dbReference type="InterPro" id="IPR001650">
    <property type="entry name" value="Helicase_C-like"/>
</dbReference>
<name>A0A930B6G7_9FIRM</name>
<keyword evidence="6 12" id="KW-0347">Helicase</keyword>
<comment type="catalytic activity">
    <reaction evidence="12">
        <text>Couples ATP hydrolysis with the unwinding of duplex DNA by translocating in the 3'-5' direction.</text>
        <dbReference type="EC" id="5.6.2.4"/>
    </reaction>
</comment>
<dbReference type="CDD" id="cd18804">
    <property type="entry name" value="SF2_C_priA"/>
    <property type="match status" value="1"/>
</dbReference>
<dbReference type="Pfam" id="PF17764">
    <property type="entry name" value="PriA_3primeBD"/>
    <property type="match status" value="1"/>
</dbReference>
<evidence type="ECO:0000256" key="10">
    <source>
        <dbReference type="ARBA" id="ARBA00023235"/>
    </source>
</evidence>
<feature type="binding site" evidence="12">
    <location>
        <position position="533"/>
    </location>
    <ligand>
        <name>Zn(2+)</name>
        <dbReference type="ChEBI" id="CHEBI:29105"/>
        <label>2</label>
    </ligand>
</feature>
<reference evidence="15" key="1">
    <citation type="submission" date="2020-04" db="EMBL/GenBank/DDBJ databases">
        <title>Deep metagenomics examines the oral microbiome during advanced dental caries in children, revealing novel taxa and co-occurrences with host molecules.</title>
        <authorList>
            <person name="Baker J.L."/>
            <person name="Morton J.T."/>
            <person name="Dinis M."/>
            <person name="Alvarez R."/>
            <person name="Tran N.C."/>
            <person name="Knight R."/>
            <person name="Edlund A."/>
        </authorList>
    </citation>
    <scope>NUCLEOTIDE SEQUENCE</scope>
    <source>
        <strain evidence="15">JCVI_32_bin.14</strain>
    </source>
</reference>
<dbReference type="Proteomes" id="UP000757890">
    <property type="component" value="Unassembled WGS sequence"/>
</dbReference>
<dbReference type="PANTHER" id="PTHR30580:SF0">
    <property type="entry name" value="PRIMOSOMAL PROTEIN N"/>
    <property type="match status" value="1"/>
</dbReference>
<dbReference type="GO" id="GO:0006302">
    <property type="term" value="P:double-strand break repair"/>
    <property type="evidence" value="ECO:0007669"/>
    <property type="project" value="InterPro"/>
</dbReference>
<feature type="binding site" evidence="12">
    <location>
        <position position="512"/>
    </location>
    <ligand>
        <name>Zn(2+)</name>
        <dbReference type="ChEBI" id="CHEBI:29105"/>
        <label>2</label>
    </ligand>
</feature>
<dbReference type="GO" id="GO:1990077">
    <property type="term" value="C:primosome complex"/>
    <property type="evidence" value="ECO:0007669"/>
    <property type="project" value="UniProtKB-UniRule"/>
</dbReference>
<keyword evidence="5 12" id="KW-0378">Hydrolase</keyword>
<keyword evidence="8 12" id="KW-0067">ATP-binding</keyword>
<dbReference type="Pfam" id="PF18319">
    <property type="entry name" value="Zn_ribbon_PriA"/>
    <property type="match status" value="1"/>
</dbReference>
<evidence type="ECO:0000256" key="2">
    <source>
        <dbReference type="ARBA" id="ARBA00022705"/>
    </source>
</evidence>
<feature type="domain" description="Helicase ATP-binding" evidence="13">
    <location>
        <begin position="275"/>
        <end position="441"/>
    </location>
</feature>
<dbReference type="PROSITE" id="PS51192">
    <property type="entry name" value="HELICASE_ATP_BIND_1"/>
    <property type="match status" value="1"/>
</dbReference>
<evidence type="ECO:0000256" key="12">
    <source>
        <dbReference type="HAMAP-Rule" id="MF_00983"/>
    </source>
</evidence>
<dbReference type="NCBIfam" id="TIGR00595">
    <property type="entry name" value="priA"/>
    <property type="match status" value="1"/>
</dbReference>
<dbReference type="Pfam" id="PF00271">
    <property type="entry name" value="Helicase_C"/>
    <property type="match status" value="1"/>
</dbReference>
<dbReference type="AlphaFoldDB" id="A0A930B6G7"/>
<dbReference type="InterPro" id="IPR041236">
    <property type="entry name" value="PriA_C"/>
</dbReference>
<evidence type="ECO:0000259" key="14">
    <source>
        <dbReference type="PROSITE" id="PS51194"/>
    </source>
</evidence>
<dbReference type="InterPro" id="IPR014001">
    <property type="entry name" value="Helicase_ATP-bd"/>
</dbReference>
<dbReference type="Gene3D" id="3.40.50.300">
    <property type="entry name" value="P-loop containing nucleotide triphosphate hydrolases"/>
    <property type="match status" value="2"/>
</dbReference>
<sequence>MIGTIAEILINRPSKHLNKTFSYKIPDHLSYVGSGWRCIVPFAGKQEEGIILSCHEEEFSHISYKLLEIYDAIDSVPWFTDAMIKTAKWISQYYMCTLIDALRLFLIDKKGIRTEVLYEINWKEIPECEDIWGLIDISVEIISKEDAVLVLGKTRCNRYLAKGFIKETELLQKVYKEPLEEWLAINNKSESESMKRGERQKALWSHLCQIGQDSISNLISAGFSRDVIRRFCRNGNGHLFYRGKKTFSLVENTKSDNPRKLTAEQKYAVEYIIGAVNEERYKGILLYGVTGSGKTEVYLRAAESAIAAGGTVLLEVPEIALTNQMVSYFADYFGDKVVFMHSNLSKGERYNNRQRIANEESSIIIGSRSALFMPFKNLKLIIVDEEYDSSYKQTETPRYNGRDVAKVMAVIYNCPIVLGAATPSVTTFFAAKNKKIELLEMRQRVHRTPLPQIYVYDMRSEADIGHATNLSRPLIDLLRDTVQKNHKAILLLNRRGFAPTLMCKHCGYVFKCTHCDVPLVYHKDKHRLNCHYCESTFPLPRQCPVCSSQDILYLGWGTQRIEEDLKKLLPEAKCCRFDVDSTARKYSAAKILSNFRDGKFDILFGTQMVAKGHDIPGVQSVGILSVDSTLNMPTYLAAEQTFNLITQCAGRAGRNLEQGRVILQTYNTEHYVILTAAKQDYDAFYQQELEYRRTLHYPPFTRLMKITCFNKKESIARNHAEKIYCYIREMLPDIPDYISVTPPYDEPVKKVRNIYNVSLLIKGNTLRRLKLSMQNSKIFQENDIIIDVDPL</sequence>
<protein>
    <recommendedName>
        <fullName evidence="12">Replication restart protein PriA</fullName>
    </recommendedName>
    <alternativeName>
        <fullName evidence="12">ATP-dependent DNA helicase PriA</fullName>
        <ecNumber evidence="12">5.6.2.4</ecNumber>
    </alternativeName>
    <alternativeName>
        <fullName evidence="12">DNA 3'-5' helicase PriA</fullName>
    </alternativeName>
</protein>
<evidence type="ECO:0000256" key="7">
    <source>
        <dbReference type="ARBA" id="ARBA00022833"/>
    </source>
</evidence>
<evidence type="ECO:0000256" key="3">
    <source>
        <dbReference type="ARBA" id="ARBA00022723"/>
    </source>
</evidence>
<dbReference type="InterPro" id="IPR005259">
    <property type="entry name" value="PriA"/>
</dbReference>
<comment type="subunit">
    <text evidence="12">Component of the replication restart primosome.</text>
</comment>
<dbReference type="GO" id="GO:0008270">
    <property type="term" value="F:zinc ion binding"/>
    <property type="evidence" value="ECO:0007669"/>
    <property type="project" value="UniProtKB-UniRule"/>
</dbReference>
<comment type="caution">
    <text evidence="15">The sequence shown here is derived from an EMBL/GenBank/DDBJ whole genome shotgun (WGS) entry which is preliminary data.</text>
</comment>
<organism evidence="15 16">
    <name type="scientific">Dialister invisus</name>
    <dbReference type="NCBI Taxonomy" id="218538"/>
    <lineage>
        <taxon>Bacteria</taxon>
        <taxon>Bacillati</taxon>
        <taxon>Bacillota</taxon>
        <taxon>Negativicutes</taxon>
        <taxon>Veillonellales</taxon>
        <taxon>Veillonellaceae</taxon>
        <taxon>Dialister</taxon>
    </lineage>
</organism>
<dbReference type="GO" id="GO:0005524">
    <property type="term" value="F:ATP binding"/>
    <property type="evidence" value="ECO:0007669"/>
    <property type="project" value="UniProtKB-UniRule"/>
</dbReference>
<keyword evidence="2 12" id="KW-0235">DNA replication</keyword>